<dbReference type="EMBL" id="RKST01000015">
    <property type="protein sequence ID" value="RUM96909.1"/>
    <property type="molecule type" value="Genomic_DNA"/>
</dbReference>
<comment type="subcellular location">
    <subcellularLocation>
        <location evidence="1">Membrane</location>
        <topology evidence="1">Multi-pass membrane protein</topology>
    </subcellularLocation>
</comment>
<feature type="domain" description="EamA" evidence="7">
    <location>
        <begin position="7"/>
        <end position="138"/>
    </location>
</feature>
<evidence type="ECO:0000256" key="5">
    <source>
        <dbReference type="ARBA" id="ARBA00023136"/>
    </source>
</evidence>
<feature type="transmembrane region" description="Helical" evidence="6">
    <location>
        <begin position="147"/>
        <end position="168"/>
    </location>
</feature>
<feature type="transmembrane region" description="Helical" evidence="6">
    <location>
        <begin position="180"/>
        <end position="201"/>
    </location>
</feature>
<name>A0A432V428_9HYPH</name>
<feature type="transmembrane region" description="Helical" evidence="6">
    <location>
        <begin position="94"/>
        <end position="114"/>
    </location>
</feature>
<evidence type="ECO:0000259" key="7">
    <source>
        <dbReference type="Pfam" id="PF00892"/>
    </source>
</evidence>
<dbReference type="RefSeq" id="WP_128627410.1">
    <property type="nucleotide sequence ID" value="NZ_RKST01000015.1"/>
</dbReference>
<keyword evidence="3 6" id="KW-0812">Transmembrane</keyword>
<accession>A0A432V428</accession>
<feature type="transmembrane region" description="Helical" evidence="6">
    <location>
        <begin position="213"/>
        <end position="233"/>
    </location>
</feature>
<feature type="transmembrane region" description="Helical" evidence="6">
    <location>
        <begin position="240"/>
        <end position="264"/>
    </location>
</feature>
<dbReference type="Pfam" id="PF00892">
    <property type="entry name" value="EamA"/>
    <property type="match status" value="2"/>
</dbReference>
<reference evidence="8 9" key="1">
    <citation type="submission" date="2018-11" db="EMBL/GenBank/DDBJ databases">
        <title>Pseudaminobacter arsenicus sp. nov., an arsenic-resistant bacterium isolated from arsenic-rich aquifers.</title>
        <authorList>
            <person name="Mu Y."/>
        </authorList>
    </citation>
    <scope>NUCLEOTIDE SEQUENCE [LARGE SCALE GENOMIC DNA]</scope>
    <source>
        <strain evidence="8 9">CB3</strain>
    </source>
</reference>
<evidence type="ECO:0000256" key="1">
    <source>
        <dbReference type="ARBA" id="ARBA00004141"/>
    </source>
</evidence>
<evidence type="ECO:0000256" key="4">
    <source>
        <dbReference type="ARBA" id="ARBA00022989"/>
    </source>
</evidence>
<gene>
    <name evidence="8" type="ORF">EET67_15335</name>
</gene>
<dbReference type="InterPro" id="IPR000620">
    <property type="entry name" value="EamA_dom"/>
</dbReference>
<keyword evidence="9" id="KW-1185">Reference proteome</keyword>
<dbReference type="InterPro" id="IPR037185">
    <property type="entry name" value="EmrE-like"/>
</dbReference>
<organism evidence="8 9">
    <name type="scientific">Borborobacter arsenicus</name>
    <dbReference type="NCBI Taxonomy" id="1851146"/>
    <lineage>
        <taxon>Bacteria</taxon>
        <taxon>Pseudomonadati</taxon>
        <taxon>Pseudomonadota</taxon>
        <taxon>Alphaproteobacteria</taxon>
        <taxon>Hyphomicrobiales</taxon>
        <taxon>Phyllobacteriaceae</taxon>
        <taxon>Borborobacter</taxon>
    </lineage>
</organism>
<dbReference type="AlphaFoldDB" id="A0A432V428"/>
<feature type="transmembrane region" description="Helical" evidence="6">
    <location>
        <begin position="33"/>
        <end position="53"/>
    </location>
</feature>
<comment type="similarity">
    <text evidence="2">Belongs to the EamA transporter family.</text>
</comment>
<dbReference type="PANTHER" id="PTHR32322:SF2">
    <property type="entry name" value="EAMA DOMAIN-CONTAINING PROTEIN"/>
    <property type="match status" value="1"/>
</dbReference>
<evidence type="ECO:0000256" key="2">
    <source>
        <dbReference type="ARBA" id="ARBA00007362"/>
    </source>
</evidence>
<feature type="transmembrane region" description="Helical" evidence="6">
    <location>
        <begin position="65"/>
        <end position="82"/>
    </location>
</feature>
<evidence type="ECO:0000313" key="9">
    <source>
        <dbReference type="Proteomes" id="UP000281647"/>
    </source>
</evidence>
<proteinExistence type="inferred from homology"/>
<feature type="transmembrane region" description="Helical" evidence="6">
    <location>
        <begin position="121"/>
        <end position="141"/>
    </location>
</feature>
<evidence type="ECO:0000256" key="3">
    <source>
        <dbReference type="ARBA" id="ARBA00022692"/>
    </source>
</evidence>
<sequence length="313" mass="33485">MKKTAWLAFCFLGLVWGSNFIFVKWAAEYITPAQITLLRVVFGFLPVFLFALLRGELRWSHARHAHHFVVMALLATALYYFAFAKGTALLPSSIAGMLSGAIPLFTFVCAFLFLRDEPVTVAKVVGVGLGFLGVLLIARPWSAGGEIDIAGVVWMIAGAFSVGCSFVYARKFVSPLKLPAAALTTYQIGIAMLLLFMVIPVEGVGAVFADSRAWIGLVIGLGLCGTGLAYVAYYHIVENLGAVAASSVTYIPPVVALVIGVMFVGETIQLLGYLAMILILAGVALLQFGARPRSTSSKVDADASRPLIPCEKK</sequence>
<keyword evidence="4 6" id="KW-1133">Transmembrane helix</keyword>
<comment type="caution">
    <text evidence="8">The sequence shown here is derived from an EMBL/GenBank/DDBJ whole genome shotgun (WGS) entry which is preliminary data.</text>
</comment>
<dbReference type="InterPro" id="IPR050638">
    <property type="entry name" value="AA-Vitamin_Transporters"/>
</dbReference>
<dbReference type="Proteomes" id="UP000281647">
    <property type="component" value="Unassembled WGS sequence"/>
</dbReference>
<keyword evidence="5 6" id="KW-0472">Membrane</keyword>
<feature type="domain" description="EamA" evidence="7">
    <location>
        <begin position="150"/>
        <end position="286"/>
    </location>
</feature>
<dbReference type="SUPFAM" id="SSF103481">
    <property type="entry name" value="Multidrug resistance efflux transporter EmrE"/>
    <property type="match status" value="2"/>
</dbReference>
<feature type="transmembrane region" description="Helical" evidence="6">
    <location>
        <begin position="270"/>
        <end position="288"/>
    </location>
</feature>
<dbReference type="GO" id="GO:0016020">
    <property type="term" value="C:membrane"/>
    <property type="evidence" value="ECO:0007669"/>
    <property type="project" value="UniProtKB-SubCell"/>
</dbReference>
<protein>
    <submittedName>
        <fullName evidence="8">DMT family transporter</fullName>
    </submittedName>
</protein>
<dbReference type="PANTHER" id="PTHR32322">
    <property type="entry name" value="INNER MEMBRANE TRANSPORTER"/>
    <property type="match status" value="1"/>
</dbReference>
<dbReference type="OrthoDB" id="9810556at2"/>
<evidence type="ECO:0000256" key="6">
    <source>
        <dbReference type="SAM" id="Phobius"/>
    </source>
</evidence>
<evidence type="ECO:0000313" key="8">
    <source>
        <dbReference type="EMBL" id="RUM96909.1"/>
    </source>
</evidence>